<accession>A0A2M7TWD7</accession>
<evidence type="ECO:0000259" key="8">
    <source>
        <dbReference type="PROSITE" id="PS50881"/>
    </source>
</evidence>
<gene>
    <name evidence="9" type="ORF">COY16_05310</name>
</gene>
<evidence type="ECO:0000256" key="7">
    <source>
        <dbReference type="RuleBase" id="RU003823"/>
    </source>
</evidence>
<evidence type="ECO:0000256" key="1">
    <source>
        <dbReference type="ARBA" id="ARBA00008945"/>
    </source>
</evidence>
<keyword evidence="2 6" id="KW-0689">Ribosomal protein</keyword>
<dbReference type="Pfam" id="PF03719">
    <property type="entry name" value="Ribosomal_S5_C"/>
    <property type="match status" value="1"/>
</dbReference>
<evidence type="ECO:0000256" key="5">
    <source>
        <dbReference type="ARBA" id="ARBA00035519"/>
    </source>
</evidence>
<dbReference type="AlphaFoldDB" id="A0A2M7TWD7"/>
<dbReference type="FunFam" id="3.30.230.10:FF:000002">
    <property type="entry name" value="30S ribosomal protein S5"/>
    <property type="match status" value="1"/>
</dbReference>
<evidence type="ECO:0000256" key="6">
    <source>
        <dbReference type="PROSITE-ProRule" id="PRU00268"/>
    </source>
</evidence>
<reference evidence="10" key="1">
    <citation type="submission" date="2017-09" db="EMBL/GenBank/DDBJ databases">
        <title>Depth-based differentiation of microbial function through sediment-hosted aquifers and enrichment of novel symbionts in the deep terrestrial subsurface.</title>
        <authorList>
            <person name="Probst A.J."/>
            <person name="Ladd B."/>
            <person name="Jarett J.K."/>
            <person name="Geller-Mcgrath D.E."/>
            <person name="Sieber C.M.K."/>
            <person name="Emerson J.B."/>
            <person name="Anantharaman K."/>
            <person name="Thomas B.C."/>
            <person name="Malmstrom R."/>
            <person name="Stieglmeier M."/>
            <person name="Klingl A."/>
            <person name="Woyke T."/>
            <person name="Ryan C.M."/>
            <person name="Banfield J.F."/>
        </authorList>
    </citation>
    <scope>NUCLEOTIDE SEQUENCE [LARGE SCALE GENOMIC DNA]</scope>
</reference>
<dbReference type="GO" id="GO:0003723">
    <property type="term" value="F:RNA binding"/>
    <property type="evidence" value="ECO:0007669"/>
    <property type="project" value="InterPro"/>
</dbReference>
<comment type="similarity">
    <text evidence="1 7">Belongs to the universal ribosomal protein uS5 family.</text>
</comment>
<dbReference type="SUPFAM" id="SSF54768">
    <property type="entry name" value="dsRNA-binding domain-like"/>
    <property type="match status" value="1"/>
</dbReference>
<evidence type="ECO:0000256" key="3">
    <source>
        <dbReference type="ARBA" id="ARBA00023274"/>
    </source>
</evidence>
<dbReference type="GO" id="GO:1990904">
    <property type="term" value="C:ribonucleoprotein complex"/>
    <property type="evidence" value="ECO:0007669"/>
    <property type="project" value="UniProtKB-UniRule"/>
</dbReference>
<sequence length="225" mass="24856">MEKRRQKSNENKEFDERVLHIRRVSKKTTGGNYVTFSALVAVGDGKGKVGIGLGRGREVPPAINKGITQAKRRMVTLPIYNETIPHEIKIKYKSSRLLLKPAPPGTGLKLGGVVRAVLDIAGIQNASGKIIGTRNQITNAYAVIEAIKQMKPRIVKGKSTTKVKVEDVEVVKKNEKKPEKKQPIEVVAKEKEVKSKKEVKKPNVKTAVKPVKKITKKKTVKAKKA</sequence>
<dbReference type="Gene3D" id="3.30.160.20">
    <property type="match status" value="1"/>
</dbReference>
<evidence type="ECO:0000256" key="4">
    <source>
        <dbReference type="ARBA" id="ARBA00035255"/>
    </source>
</evidence>
<dbReference type="GO" id="GO:0006412">
    <property type="term" value="P:translation"/>
    <property type="evidence" value="ECO:0007669"/>
    <property type="project" value="InterPro"/>
</dbReference>
<feature type="domain" description="S5 DRBM" evidence="8">
    <location>
        <begin position="14"/>
        <end position="77"/>
    </location>
</feature>
<dbReference type="InterPro" id="IPR020568">
    <property type="entry name" value="Ribosomal_Su5_D2-typ_SF"/>
</dbReference>
<dbReference type="Pfam" id="PF00333">
    <property type="entry name" value="Ribosomal_S5"/>
    <property type="match status" value="1"/>
</dbReference>
<dbReference type="InterPro" id="IPR014721">
    <property type="entry name" value="Ribsml_uS5_D2-typ_fold_subgr"/>
</dbReference>
<dbReference type="PANTHER" id="PTHR48277">
    <property type="entry name" value="MITOCHONDRIAL RIBOSOMAL PROTEIN S5"/>
    <property type="match status" value="1"/>
</dbReference>
<evidence type="ECO:0000313" key="10">
    <source>
        <dbReference type="Proteomes" id="UP000228503"/>
    </source>
</evidence>
<dbReference type="Proteomes" id="UP000228503">
    <property type="component" value="Unassembled WGS sequence"/>
</dbReference>
<protein>
    <recommendedName>
        <fullName evidence="4">Small ribosomal subunit protein uS5</fullName>
    </recommendedName>
    <alternativeName>
        <fullName evidence="5">30S ribosomal protein S5</fullName>
    </alternativeName>
</protein>
<dbReference type="InterPro" id="IPR000851">
    <property type="entry name" value="Ribosomal_uS5"/>
</dbReference>
<dbReference type="InterPro" id="IPR013810">
    <property type="entry name" value="Ribosomal_uS5_N"/>
</dbReference>
<dbReference type="SUPFAM" id="SSF54211">
    <property type="entry name" value="Ribosomal protein S5 domain 2-like"/>
    <property type="match status" value="1"/>
</dbReference>
<organism evidence="9 10">
    <name type="scientific">Candidatus Roizmanbacteria bacterium CG_4_10_14_0_2_um_filter_39_13</name>
    <dbReference type="NCBI Taxonomy" id="1974825"/>
    <lineage>
        <taxon>Bacteria</taxon>
        <taxon>Candidatus Roizmaniibacteriota</taxon>
    </lineage>
</organism>
<keyword evidence="3 6" id="KW-0687">Ribonucleoprotein</keyword>
<dbReference type="PANTHER" id="PTHR48277:SF1">
    <property type="entry name" value="MITOCHONDRIAL RIBOSOMAL PROTEIN S5"/>
    <property type="match status" value="1"/>
</dbReference>
<dbReference type="GO" id="GO:0003735">
    <property type="term" value="F:structural constituent of ribosome"/>
    <property type="evidence" value="ECO:0007669"/>
    <property type="project" value="UniProtKB-UniRule"/>
</dbReference>
<dbReference type="Gene3D" id="3.30.230.10">
    <property type="match status" value="1"/>
</dbReference>
<name>A0A2M7TWD7_9BACT</name>
<dbReference type="PROSITE" id="PS50881">
    <property type="entry name" value="S5_DSRBD"/>
    <property type="match status" value="1"/>
</dbReference>
<dbReference type="InterPro" id="IPR005324">
    <property type="entry name" value="Ribosomal_uS5_C"/>
</dbReference>
<evidence type="ECO:0000313" key="9">
    <source>
        <dbReference type="EMBL" id="PIZ62083.1"/>
    </source>
</evidence>
<evidence type="ECO:0000256" key="2">
    <source>
        <dbReference type="ARBA" id="ARBA00022980"/>
    </source>
</evidence>
<dbReference type="EMBL" id="PFOB01000066">
    <property type="protein sequence ID" value="PIZ62083.1"/>
    <property type="molecule type" value="Genomic_DNA"/>
</dbReference>
<proteinExistence type="inferred from homology"/>
<comment type="caution">
    <text evidence="9">The sequence shown here is derived from an EMBL/GenBank/DDBJ whole genome shotgun (WGS) entry which is preliminary data.</text>
</comment>
<dbReference type="GO" id="GO:0005737">
    <property type="term" value="C:cytoplasm"/>
    <property type="evidence" value="ECO:0007669"/>
    <property type="project" value="UniProtKB-ARBA"/>
</dbReference>
<dbReference type="GO" id="GO:0005840">
    <property type="term" value="C:ribosome"/>
    <property type="evidence" value="ECO:0007669"/>
    <property type="project" value="UniProtKB-KW"/>
</dbReference>